<gene>
    <name evidence="1" type="ORF">P691DRAFT_721319</name>
</gene>
<accession>A0A9P6C8Z4</accession>
<evidence type="ECO:0000313" key="1">
    <source>
        <dbReference type="EMBL" id="KAF9452618.1"/>
    </source>
</evidence>
<proteinExistence type="predicted"/>
<sequence>MTATALVSWPSAPLTLRLVLNALDKLDEKPEVINAFGNKKYNRLIQWSTYDDIDHELTNLRRESVLASSYTFRKALIRKHYLAHSIHTYLTKNPSSVLQAAAPRTYDLDLAFADELDEKWADELYDLSISLDNDPEKWWILKPGMADRGMGIRLFNTKEALHQIFEEFELSDSEDDEDGSDPRDTGVSRTAVITSQLRHFVIQEYVLSPLLFDLRESSLDGRPRPKVPQLQGYKFHLRAYCVASGALQLYLYDRILALFCSVPYSRPVSDQEDGEELYPTDLQAHLTNTSLQTSRGEEGVRLFDELVGCHILDEKHADPTGIFHESDRRSILQQLTQVLAETFHAALQLPIHFQPLENAFELYGVDFLVERLSSEESPFQVKILEVNAESAIELTGPRLTWILEDLFVSIARVCIDPFTKERNLSELQGSWEVGQTKEHFIKCLDKAVRGARAPPS</sequence>
<evidence type="ECO:0000313" key="2">
    <source>
        <dbReference type="Proteomes" id="UP000807342"/>
    </source>
</evidence>
<dbReference type="InterPro" id="IPR027746">
    <property type="entry name" value="TTL"/>
</dbReference>
<name>A0A9P6C8Z4_9AGAR</name>
<dbReference type="OrthoDB" id="202825at2759"/>
<protein>
    <submittedName>
        <fullName evidence="1">Tubulin-tyrosine ligase</fullName>
    </submittedName>
</protein>
<dbReference type="PANTHER" id="PTHR47551">
    <property type="entry name" value="TUBULIN--TYROSINE LIGASE PBY1-RELATED"/>
    <property type="match status" value="1"/>
</dbReference>
<keyword evidence="1" id="KW-0436">Ligase</keyword>
<dbReference type="Gene3D" id="3.30.470.20">
    <property type="entry name" value="ATP-grasp fold, B domain"/>
    <property type="match status" value="1"/>
</dbReference>
<dbReference type="AlphaFoldDB" id="A0A9P6C8Z4"/>
<dbReference type="PROSITE" id="PS51221">
    <property type="entry name" value="TTL"/>
    <property type="match status" value="1"/>
</dbReference>
<comment type="caution">
    <text evidence="1">The sequence shown here is derived from an EMBL/GenBank/DDBJ whole genome shotgun (WGS) entry which is preliminary data.</text>
</comment>
<dbReference type="GO" id="GO:0016874">
    <property type="term" value="F:ligase activity"/>
    <property type="evidence" value="ECO:0007669"/>
    <property type="project" value="UniProtKB-KW"/>
</dbReference>
<dbReference type="EMBL" id="MU151069">
    <property type="protein sequence ID" value="KAF9452618.1"/>
    <property type="molecule type" value="Genomic_DNA"/>
</dbReference>
<dbReference type="Pfam" id="PF03133">
    <property type="entry name" value="TTL"/>
    <property type="match status" value="1"/>
</dbReference>
<organism evidence="1 2">
    <name type="scientific">Macrolepiota fuliginosa MF-IS2</name>
    <dbReference type="NCBI Taxonomy" id="1400762"/>
    <lineage>
        <taxon>Eukaryota</taxon>
        <taxon>Fungi</taxon>
        <taxon>Dikarya</taxon>
        <taxon>Basidiomycota</taxon>
        <taxon>Agaricomycotina</taxon>
        <taxon>Agaricomycetes</taxon>
        <taxon>Agaricomycetidae</taxon>
        <taxon>Agaricales</taxon>
        <taxon>Agaricineae</taxon>
        <taxon>Agaricaceae</taxon>
        <taxon>Macrolepiota</taxon>
    </lineage>
</organism>
<dbReference type="InterPro" id="IPR004344">
    <property type="entry name" value="TTL/TTLL_fam"/>
</dbReference>
<dbReference type="PANTHER" id="PTHR47551:SF1">
    <property type="entry name" value="TUBULIN--TYROSINE LIGASE PBY1-RELATED"/>
    <property type="match status" value="1"/>
</dbReference>
<keyword evidence="2" id="KW-1185">Reference proteome</keyword>
<dbReference type="Proteomes" id="UP000807342">
    <property type="component" value="Unassembled WGS sequence"/>
</dbReference>
<reference evidence="1" key="1">
    <citation type="submission" date="2020-11" db="EMBL/GenBank/DDBJ databases">
        <authorList>
            <consortium name="DOE Joint Genome Institute"/>
            <person name="Ahrendt S."/>
            <person name="Riley R."/>
            <person name="Andreopoulos W."/>
            <person name="Labutti K."/>
            <person name="Pangilinan J."/>
            <person name="Ruiz-Duenas F.J."/>
            <person name="Barrasa J.M."/>
            <person name="Sanchez-Garcia M."/>
            <person name="Camarero S."/>
            <person name="Miyauchi S."/>
            <person name="Serrano A."/>
            <person name="Linde D."/>
            <person name="Babiker R."/>
            <person name="Drula E."/>
            <person name="Ayuso-Fernandez I."/>
            <person name="Pacheco R."/>
            <person name="Padilla G."/>
            <person name="Ferreira P."/>
            <person name="Barriuso J."/>
            <person name="Kellner H."/>
            <person name="Castanera R."/>
            <person name="Alfaro M."/>
            <person name="Ramirez L."/>
            <person name="Pisabarro A.G."/>
            <person name="Kuo A."/>
            <person name="Tritt A."/>
            <person name="Lipzen A."/>
            <person name="He G."/>
            <person name="Yan M."/>
            <person name="Ng V."/>
            <person name="Cullen D."/>
            <person name="Martin F."/>
            <person name="Rosso M.-N."/>
            <person name="Henrissat B."/>
            <person name="Hibbett D."/>
            <person name="Martinez A.T."/>
            <person name="Grigoriev I.V."/>
        </authorList>
    </citation>
    <scope>NUCLEOTIDE SEQUENCE</scope>
    <source>
        <strain evidence="1">MF-IS2</strain>
    </source>
</reference>
<dbReference type="GO" id="GO:0000932">
    <property type="term" value="C:P-body"/>
    <property type="evidence" value="ECO:0007669"/>
    <property type="project" value="TreeGrafter"/>
</dbReference>
<dbReference type="SUPFAM" id="SSF56059">
    <property type="entry name" value="Glutathione synthetase ATP-binding domain-like"/>
    <property type="match status" value="1"/>
</dbReference>